<evidence type="ECO:0000313" key="17">
    <source>
        <dbReference type="Proteomes" id="UP000198771"/>
    </source>
</evidence>
<organism evidence="16 17">
    <name type="scientific">Desulfonatronum thiosulfatophilum</name>
    <dbReference type="NCBI Taxonomy" id="617002"/>
    <lineage>
        <taxon>Bacteria</taxon>
        <taxon>Pseudomonadati</taxon>
        <taxon>Thermodesulfobacteriota</taxon>
        <taxon>Desulfovibrionia</taxon>
        <taxon>Desulfovibrionales</taxon>
        <taxon>Desulfonatronaceae</taxon>
        <taxon>Desulfonatronum</taxon>
    </lineage>
</organism>
<evidence type="ECO:0000256" key="4">
    <source>
        <dbReference type="ARBA" id="ARBA00022618"/>
    </source>
</evidence>
<feature type="binding site" evidence="11">
    <location>
        <position position="181"/>
    </location>
    <ligand>
        <name>UDP-N-acetyl-alpha-D-muramoyl-L-alanyl-D-glutamate</name>
        <dbReference type="ChEBI" id="CHEBI:83900"/>
    </ligand>
</feature>
<feature type="binding site" evidence="11">
    <location>
        <position position="465"/>
    </location>
    <ligand>
        <name>meso-2,6-diaminopimelate</name>
        <dbReference type="ChEBI" id="CHEBI:57791"/>
    </ligand>
</feature>
<dbReference type="Pfam" id="PF08245">
    <property type="entry name" value="Mur_ligase_M"/>
    <property type="match status" value="1"/>
</dbReference>
<keyword evidence="11" id="KW-0460">Magnesium</keyword>
<comment type="catalytic activity">
    <reaction evidence="11">
        <text>UDP-N-acetyl-alpha-D-muramoyl-L-alanyl-D-glutamate + meso-2,6-diaminopimelate + ATP = UDP-N-acetyl-alpha-D-muramoyl-L-alanyl-gamma-D-glutamyl-meso-2,6-diaminopimelate + ADP + phosphate + H(+)</text>
        <dbReference type="Rhea" id="RHEA:23676"/>
        <dbReference type="ChEBI" id="CHEBI:15378"/>
        <dbReference type="ChEBI" id="CHEBI:30616"/>
        <dbReference type="ChEBI" id="CHEBI:43474"/>
        <dbReference type="ChEBI" id="CHEBI:57791"/>
        <dbReference type="ChEBI" id="CHEBI:83900"/>
        <dbReference type="ChEBI" id="CHEBI:83905"/>
        <dbReference type="ChEBI" id="CHEBI:456216"/>
        <dbReference type="EC" id="6.3.2.13"/>
    </reaction>
</comment>
<feature type="binding site" evidence="11">
    <location>
        <position position="24"/>
    </location>
    <ligand>
        <name>UDP-N-acetyl-alpha-D-muramoyl-L-alanyl-D-glutamate</name>
        <dbReference type="ChEBI" id="CHEBI:83900"/>
    </ligand>
</feature>
<dbReference type="NCBIfam" id="NF001124">
    <property type="entry name" value="PRK00139.1-2"/>
    <property type="match status" value="1"/>
</dbReference>
<dbReference type="SUPFAM" id="SSF53623">
    <property type="entry name" value="MurD-like peptide ligases, catalytic domain"/>
    <property type="match status" value="1"/>
</dbReference>
<evidence type="ECO:0000313" key="16">
    <source>
        <dbReference type="EMBL" id="SDB09917.1"/>
    </source>
</evidence>
<keyword evidence="4 11" id="KW-0132">Cell division</keyword>
<evidence type="ECO:0000256" key="1">
    <source>
        <dbReference type="ARBA" id="ARBA00005898"/>
    </source>
</evidence>
<comment type="similarity">
    <text evidence="1 11">Belongs to the MurCDEF family. MurE subfamily.</text>
</comment>
<evidence type="ECO:0000256" key="2">
    <source>
        <dbReference type="ARBA" id="ARBA00022490"/>
    </source>
</evidence>
<dbReference type="Gene3D" id="3.40.1390.10">
    <property type="entry name" value="MurE/MurF, N-terminal domain"/>
    <property type="match status" value="1"/>
</dbReference>
<dbReference type="SUPFAM" id="SSF53244">
    <property type="entry name" value="MurD-like peptide ligases, peptide-binding domain"/>
    <property type="match status" value="1"/>
</dbReference>
<accession>A0A1G6ANM2</accession>
<dbReference type="Proteomes" id="UP000198771">
    <property type="component" value="Unassembled WGS sequence"/>
</dbReference>
<dbReference type="EC" id="6.3.2.13" evidence="11"/>
<feature type="binding site" evidence="11">
    <location>
        <position position="390"/>
    </location>
    <ligand>
        <name>meso-2,6-diaminopimelate</name>
        <dbReference type="ChEBI" id="CHEBI:57791"/>
    </ligand>
</feature>
<dbReference type="GO" id="GO:0009252">
    <property type="term" value="P:peptidoglycan biosynthetic process"/>
    <property type="evidence" value="ECO:0007669"/>
    <property type="project" value="UniProtKB-UniRule"/>
</dbReference>
<dbReference type="AlphaFoldDB" id="A0A1G6ANM2"/>
<dbReference type="NCBIfam" id="NF001126">
    <property type="entry name" value="PRK00139.1-4"/>
    <property type="match status" value="1"/>
</dbReference>
<keyword evidence="6 11" id="KW-0067">ATP-binding</keyword>
<dbReference type="GO" id="GO:0071555">
    <property type="term" value="P:cell wall organization"/>
    <property type="evidence" value="ECO:0007669"/>
    <property type="project" value="UniProtKB-KW"/>
</dbReference>
<dbReference type="InterPro" id="IPR018109">
    <property type="entry name" value="Folylpolyglutamate_synth_CS"/>
</dbReference>
<feature type="binding site" evidence="11">
    <location>
        <begin position="148"/>
        <end position="149"/>
    </location>
    <ligand>
        <name>UDP-N-acetyl-alpha-D-muramoyl-L-alanyl-D-glutamate</name>
        <dbReference type="ChEBI" id="CHEBI:83900"/>
    </ligand>
</feature>
<evidence type="ECO:0000256" key="5">
    <source>
        <dbReference type="ARBA" id="ARBA00022741"/>
    </source>
</evidence>
<dbReference type="GO" id="GO:0008765">
    <property type="term" value="F:UDP-N-acetylmuramoylalanyl-D-glutamate-2,6-diaminopimelate ligase activity"/>
    <property type="evidence" value="ECO:0007669"/>
    <property type="project" value="UniProtKB-UniRule"/>
</dbReference>
<dbReference type="RefSeq" id="WP_341844729.1">
    <property type="nucleotide sequence ID" value="NZ_FMXO01000002.1"/>
</dbReference>
<dbReference type="Gene3D" id="3.40.1190.10">
    <property type="entry name" value="Mur-like, catalytic domain"/>
    <property type="match status" value="1"/>
</dbReference>
<dbReference type="UniPathway" id="UPA00219"/>
<dbReference type="Pfam" id="PF01225">
    <property type="entry name" value="Mur_ligase"/>
    <property type="match status" value="1"/>
</dbReference>
<feature type="domain" description="Mur ligase central" evidence="15">
    <location>
        <begin position="104"/>
        <end position="319"/>
    </location>
</feature>
<proteinExistence type="inferred from homology"/>
<dbReference type="HAMAP" id="MF_00208">
    <property type="entry name" value="MurE"/>
    <property type="match status" value="1"/>
</dbReference>
<dbReference type="GO" id="GO:0008360">
    <property type="term" value="P:regulation of cell shape"/>
    <property type="evidence" value="ECO:0007669"/>
    <property type="project" value="UniProtKB-KW"/>
</dbReference>
<evidence type="ECO:0000256" key="7">
    <source>
        <dbReference type="ARBA" id="ARBA00022960"/>
    </source>
</evidence>
<dbReference type="NCBIfam" id="TIGR01085">
    <property type="entry name" value="murE"/>
    <property type="match status" value="1"/>
</dbReference>
<feature type="binding site" evidence="11">
    <location>
        <position position="183"/>
    </location>
    <ligand>
        <name>UDP-N-acetyl-alpha-D-muramoyl-L-alanyl-D-glutamate</name>
        <dbReference type="ChEBI" id="CHEBI:83900"/>
    </ligand>
</feature>
<comment type="PTM">
    <text evidence="11">Carboxylation is probably crucial for Mg(2+) binding and, consequently, for the gamma-phosphate positioning of ATP.</text>
</comment>
<dbReference type="Pfam" id="PF02875">
    <property type="entry name" value="Mur_ligase_C"/>
    <property type="match status" value="1"/>
</dbReference>
<keyword evidence="3 11" id="KW-0436">Ligase</keyword>
<dbReference type="Gene3D" id="3.90.190.20">
    <property type="entry name" value="Mur ligase, C-terminal domain"/>
    <property type="match status" value="1"/>
</dbReference>
<evidence type="ECO:0000256" key="6">
    <source>
        <dbReference type="ARBA" id="ARBA00022840"/>
    </source>
</evidence>
<evidence type="ECO:0000259" key="13">
    <source>
        <dbReference type="Pfam" id="PF01225"/>
    </source>
</evidence>
<evidence type="ECO:0000256" key="9">
    <source>
        <dbReference type="ARBA" id="ARBA00023306"/>
    </source>
</evidence>
<dbReference type="InterPro" id="IPR000713">
    <property type="entry name" value="Mur_ligase_N"/>
</dbReference>
<dbReference type="InterPro" id="IPR035911">
    <property type="entry name" value="MurE/MurF_N"/>
</dbReference>
<gene>
    <name evidence="11" type="primary">murE</name>
    <name evidence="16" type="ORF">SAMN05660653_00518</name>
</gene>
<reference evidence="16 17" key="1">
    <citation type="submission" date="2016-10" db="EMBL/GenBank/DDBJ databases">
        <authorList>
            <person name="de Groot N.N."/>
        </authorList>
    </citation>
    <scope>NUCLEOTIDE SEQUENCE [LARGE SCALE GENOMIC DNA]</scope>
    <source>
        <strain evidence="16 17">ASO4-2</strain>
    </source>
</reference>
<keyword evidence="7 11" id="KW-0133">Cell shape</keyword>
<protein>
    <recommendedName>
        <fullName evidence="11">UDP-N-acetylmuramoyl-L-alanyl-D-glutamate--2,6-diaminopimelate ligase</fullName>
        <ecNumber evidence="11">6.3.2.13</ecNumber>
    </recommendedName>
    <alternativeName>
        <fullName evidence="11">Meso-A2pm-adding enzyme</fullName>
    </alternativeName>
    <alternativeName>
        <fullName evidence="11">Meso-diaminopimelate-adding enzyme</fullName>
    </alternativeName>
    <alternativeName>
        <fullName evidence="11">UDP-MurNAc-L-Ala-D-Glu:meso-diaminopimelate ligase</fullName>
    </alternativeName>
    <alternativeName>
        <fullName evidence="11">UDP-MurNAc-tripeptide synthetase</fullName>
    </alternativeName>
    <alternativeName>
        <fullName evidence="11">UDP-N-acetylmuramyl-tripeptide synthetase</fullName>
    </alternativeName>
</protein>
<dbReference type="InterPro" id="IPR005761">
    <property type="entry name" value="UDP-N-AcMur-Glu-dNH2Pim_ligase"/>
</dbReference>
<evidence type="ECO:0000256" key="12">
    <source>
        <dbReference type="RuleBase" id="RU004135"/>
    </source>
</evidence>
<feature type="modified residue" description="N6-carboxylysine" evidence="11">
    <location>
        <position position="215"/>
    </location>
</feature>
<dbReference type="GO" id="GO:0004326">
    <property type="term" value="F:tetrahydrofolylpolyglutamate synthase activity"/>
    <property type="evidence" value="ECO:0007669"/>
    <property type="project" value="InterPro"/>
</dbReference>
<dbReference type="GO" id="GO:0000287">
    <property type="term" value="F:magnesium ion binding"/>
    <property type="evidence" value="ECO:0007669"/>
    <property type="project" value="UniProtKB-UniRule"/>
</dbReference>
<dbReference type="PROSITE" id="PS01011">
    <property type="entry name" value="FOLYLPOLYGLU_SYNT_1"/>
    <property type="match status" value="1"/>
</dbReference>
<dbReference type="InterPro" id="IPR013221">
    <property type="entry name" value="Mur_ligase_cen"/>
</dbReference>
<comment type="caution">
    <text evidence="11">Lacks conserved residue(s) required for the propagation of feature annotation.</text>
</comment>
<feature type="binding site" evidence="11">
    <location>
        <begin position="414"/>
        <end position="417"/>
    </location>
    <ligand>
        <name>meso-2,6-diaminopimelate</name>
        <dbReference type="ChEBI" id="CHEBI:57791"/>
    </ligand>
</feature>
<dbReference type="EMBL" id="FMXO01000002">
    <property type="protein sequence ID" value="SDB09917.1"/>
    <property type="molecule type" value="Genomic_DNA"/>
</dbReference>
<evidence type="ECO:0000256" key="10">
    <source>
        <dbReference type="ARBA" id="ARBA00023316"/>
    </source>
</evidence>
<evidence type="ECO:0000259" key="15">
    <source>
        <dbReference type="Pfam" id="PF08245"/>
    </source>
</evidence>
<feature type="binding site" evidence="11">
    <location>
        <position position="175"/>
    </location>
    <ligand>
        <name>UDP-N-acetyl-alpha-D-muramoyl-L-alanyl-D-glutamate</name>
        <dbReference type="ChEBI" id="CHEBI:83900"/>
    </ligand>
</feature>
<keyword evidence="9 11" id="KW-0131">Cell cycle</keyword>
<keyword evidence="8 11" id="KW-0573">Peptidoglycan synthesis</keyword>
<evidence type="ECO:0000259" key="14">
    <source>
        <dbReference type="Pfam" id="PF02875"/>
    </source>
</evidence>
<name>A0A1G6ANM2_9BACT</name>
<keyword evidence="17" id="KW-1185">Reference proteome</keyword>
<keyword evidence="10 11" id="KW-0961">Cell wall biogenesis/degradation</keyword>
<sequence length="510" mass="55141">MSFNEAWHALKTEVRNGRMVRTHSGQVQPGDVFVALAGTRVSGSTYIAEAIARNAGYVVTGPGQGGDSSDGALLLEHPDPREALGELAAAHFGTDASCPLLVGVTGTNGKTTIIHLLEHLLRSAGMRVGLIGTIGATWPGGSFTSGMTTPDCWTLHQILARMRDDGVTHACMEVSSHALQQKRTAGLRFEVAALTNITQDHLDYHQDMESYYQAKARLFAPNATQPEGPKHRVINADDPYGQRLLNQWGGVAYTLHDGGRLPKRGQDSSAAIRILHGEMKSCDRSGLELRMDFEGQSWVLDSSLVGRHNASNLLAAQGVGLCLGLESSRMTALEDFSGVPGRLERVTNPLGLNIFVDYAHTPDALENVLNALRELRFERLIVVFGCGGNRDRAKRPLMGQAVCRFADIAVLTSDNPRHEDPETILNDVQAGLGGGAAVIREVDRKRAIERALEVMRPDDVLLVAGKGHEATQQIGEEYFPFHDPTVIRRILGEGPGHASGRVLQAVRPCA</sequence>
<comment type="pathway">
    <text evidence="11 12">Cell wall biogenesis; peptidoglycan biosynthesis.</text>
</comment>
<feature type="short sequence motif" description="Meso-diaminopimelate recognition motif" evidence="11">
    <location>
        <begin position="414"/>
        <end position="417"/>
    </location>
</feature>
<dbReference type="InterPro" id="IPR036615">
    <property type="entry name" value="Mur_ligase_C_dom_sf"/>
</dbReference>
<evidence type="ECO:0000256" key="8">
    <source>
        <dbReference type="ARBA" id="ARBA00022984"/>
    </source>
</evidence>
<comment type="cofactor">
    <cofactor evidence="11">
        <name>Mg(2+)</name>
        <dbReference type="ChEBI" id="CHEBI:18420"/>
    </cofactor>
</comment>
<dbReference type="GO" id="GO:0051301">
    <property type="term" value="P:cell division"/>
    <property type="evidence" value="ECO:0007669"/>
    <property type="project" value="UniProtKB-KW"/>
</dbReference>
<comment type="function">
    <text evidence="11">Catalyzes the addition of meso-diaminopimelic acid to the nucleotide precursor UDP-N-acetylmuramoyl-L-alanyl-D-glutamate (UMAG) in the biosynthesis of bacterial cell-wall peptidoglycan.</text>
</comment>
<dbReference type="GO" id="GO:0005737">
    <property type="term" value="C:cytoplasm"/>
    <property type="evidence" value="ECO:0007669"/>
    <property type="project" value="UniProtKB-SubCell"/>
</dbReference>
<comment type="subcellular location">
    <subcellularLocation>
        <location evidence="11 12">Cytoplasm</location>
    </subcellularLocation>
</comment>
<dbReference type="PANTHER" id="PTHR23135:SF4">
    <property type="entry name" value="UDP-N-ACETYLMURAMOYL-L-ALANYL-D-GLUTAMATE--2,6-DIAMINOPIMELATE LIGASE MURE HOMOLOG, CHLOROPLASTIC"/>
    <property type="match status" value="1"/>
</dbReference>
<dbReference type="SUPFAM" id="SSF63418">
    <property type="entry name" value="MurE/MurF N-terminal domain"/>
    <property type="match status" value="1"/>
</dbReference>
<evidence type="ECO:0000256" key="11">
    <source>
        <dbReference type="HAMAP-Rule" id="MF_00208"/>
    </source>
</evidence>
<keyword evidence="2 11" id="KW-0963">Cytoplasm</keyword>
<dbReference type="PANTHER" id="PTHR23135">
    <property type="entry name" value="MUR LIGASE FAMILY MEMBER"/>
    <property type="match status" value="1"/>
</dbReference>
<dbReference type="InterPro" id="IPR004101">
    <property type="entry name" value="Mur_ligase_C"/>
</dbReference>
<dbReference type="InterPro" id="IPR036565">
    <property type="entry name" value="Mur-like_cat_sf"/>
</dbReference>
<dbReference type="STRING" id="617002.SAMN05660653_00518"/>
<feature type="domain" description="Mur ligase C-terminal" evidence="14">
    <location>
        <begin position="341"/>
        <end position="467"/>
    </location>
</feature>
<feature type="binding site" evidence="11">
    <location>
        <begin position="106"/>
        <end position="112"/>
    </location>
    <ligand>
        <name>ATP</name>
        <dbReference type="ChEBI" id="CHEBI:30616"/>
    </ligand>
</feature>
<feature type="binding site" evidence="11">
    <location>
        <position position="469"/>
    </location>
    <ligand>
        <name>meso-2,6-diaminopimelate</name>
        <dbReference type="ChEBI" id="CHEBI:57791"/>
    </ligand>
</feature>
<evidence type="ECO:0000256" key="3">
    <source>
        <dbReference type="ARBA" id="ARBA00022598"/>
    </source>
</evidence>
<keyword evidence="5 11" id="KW-0547">Nucleotide-binding</keyword>
<dbReference type="GO" id="GO:0005524">
    <property type="term" value="F:ATP binding"/>
    <property type="evidence" value="ECO:0007669"/>
    <property type="project" value="UniProtKB-UniRule"/>
</dbReference>
<feature type="domain" description="Mur ligase N-terminal catalytic" evidence="13">
    <location>
        <begin position="19"/>
        <end position="90"/>
    </location>
</feature>